<reference evidence="6" key="1">
    <citation type="submission" date="2021-06" db="EMBL/GenBank/DDBJ databases">
        <title>Sequencing of actinobacteria type strains.</title>
        <authorList>
            <person name="Nguyen G.-S."/>
            <person name="Wentzel A."/>
        </authorList>
    </citation>
    <scope>NUCLEOTIDE SEQUENCE</scope>
    <source>
        <strain evidence="6">P38-E01</strain>
    </source>
</reference>
<feature type="domain" description="HTH lacI-type" evidence="5">
    <location>
        <begin position="20"/>
        <end position="77"/>
    </location>
</feature>
<dbReference type="Proteomes" id="UP000694501">
    <property type="component" value="Unassembled WGS sequence"/>
</dbReference>
<comment type="caution">
    <text evidence="6">The sequence shown here is derived from an EMBL/GenBank/DDBJ whole genome shotgun (WGS) entry which is preliminary data.</text>
</comment>
<dbReference type="RefSeq" id="WP_216815160.1">
    <property type="nucleotide sequence ID" value="NZ_JAELVF020000004.1"/>
</dbReference>
<dbReference type="Pfam" id="PF13377">
    <property type="entry name" value="Peripla_BP_3"/>
    <property type="match status" value="1"/>
</dbReference>
<sequence>MREAGKRTRGRGTTARPGRPRQAEVARLAGVSQTTVSLVLGKKTGGAAISEETRQKVVGAAESLGYVPDPAARRLAAARNNLLGVFSFTATFPTDVQHSYYPFLVGVEQEAAAQGYDLVLFTGSSPGGTGGGTHALHRARLADGCLILGRHAPTAELCRLVAEGFPVVHLGRRDEPEGPAWVGADYVSASRGVVERLVALGHRRIVLVREDDEAPASTDREQGVREGLEEAGLPVGPEAVFRSADPARELTSDRVREWVADGVTAFVAEETDTSAAWRALNAALAEAGLNCPGDVSLALLGSPPPDAADGPTPAGFDIPRAQLGAAAVRLLAALVAGEQASEPLVACTFRPGDTLAPPRRTSPQPPDPLPGPRVPGRGRNRNTRTEQGEPTQ</sequence>
<dbReference type="AlphaFoldDB" id="A0A949JIJ5"/>
<dbReference type="CDD" id="cd06267">
    <property type="entry name" value="PBP1_LacI_sugar_binding-like"/>
    <property type="match status" value="1"/>
</dbReference>
<keyword evidence="7" id="KW-1185">Reference proteome</keyword>
<dbReference type="PROSITE" id="PS50932">
    <property type="entry name" value="HTH_LACI_2"/>
    <property type="match status" value="1"/>
</dbReference>
<dbReference type="PANTHER" id="PTHR30146">
    <property type="entry name" value="LACI-RELATED TRANSCRIPTIONAL REPRESSOR"/>
    <property type="match status" value="1"/>
</dbReference>
<dbReference type="InterPro" id="IPR000843">
    <property type="entry name" value="HTH_LacI"/>
</dbReference>
<dbReference type="PANTHER" id="PTHR30146:SF148">
    <property type="entry name" value="HTH-TYPE TRANSCRIPTIONAL REPRESSOR PURR-RELATED"/>
    <property type="match status" value="1"/>
</dbReference>
<dbReference type="EMBL" id="JAELVF020000004">
    <property type="protein sequence ID" value="MBU7600806.1"/>
    <property type="molecule type" value="Genomic_DNA"/>
</dbReference>
<keyword evidence="1" id="KW-0805">Transcription regulation</keyword>
<name>A0A949JIJ5_9ACTN</name>
<dbReference type="SMART" id="SM00354">
    <property type="entry name" value="HTH_LACI"/>
    <property type="match status" value="1"/>
</dbReference>
<dbReference type="GO" id="GO:0003700">
    <property type="term" value="F:DNA-binding transcription factor activity"/>
    <property type="evidence" value="ECO:0007669"/>
    <property type="project" value="TreeGrafter"/>
</dbReference>
<feature type="compositionally biased region" description="Pro residues" evidence="4">
    <location>
        <begin position="363"/>
        <end position="373"/>
    </location>
</feature>
<feature type="region of interest" description="Disordered" evidence="4">
    <location>
        <begin position="1"/>
        <end position="23"/>
    </location>
</feature>
<feature type="region of interest" description="Disordered" evidence="4">
    <location>
        <begin position="348"/>
        <end position="392"/>
    </location>
</feature>
<evidence type="ECO:0000256" key="3">
    <source>
        <dbReference type="ARBA" id="ARBA00023163"/>
    </source>
</evidence>
<protein>
    <submittedName>
        <fullName evidence="6">LacI family transcriptional regulator</fullName>
    </submittedName>
</protein>
<evidence type="ECO:0000256" key="2">
    <source>
        <dbReference type="ARBA" id="ARBA00023125"/>
    </source>
</evidence>
<organism evidence="6 7">
    <name type="scientific">Streptomyces tardus</name>
    <dbReference type="NCBI Taxonomy" id="2780544"/>
    <lineage>
        <taxon>Bacteria</taxon>
        <taxon>Bacillati</taxon>
        <taxon>Actinomycetota</taxon>
        <taxon>Actinomycetes</taxon>
        <taxon>Kitasatosporales</taxon>
        <taxon>Streptomycetaceae</taxon>
        <taxon>Streptomyces</taxon>
    </lineage>
</organism>
<gene>
    <name evidence="6" type="ORF">JGS22_025090</name>
</gene>
<evidence type="ECO:0000256" key="4">
    <source>
        <dbReference type="SAM" id="MobiDB-lite"/>
    </source>
</evidence>
<evidence type="ECO:0000313" key="6">
    <source>
        <dbReference type="EMBL" id="MBU7600806.1"/>
    </source>
</evidence>
<accession>A0A949JIJ5</accession>
<dbReference type="Pfam" id="PF00356">
    <property type="entry name" value="LacI"/>
    <property type="match status" value="1"/>
</dbReference>
<keyword evidence="3" id="KW-0804">Transcription</keyword>
<proteinExistence type="predicted"/>
<dbReference type="InterPro" id="IPR046335">
    <property type="entry name" value="LacI/GalR-like_sensor"/>
</dbReference>
<evidence type="ECO:0000313" key="7">
    <source>
        <dbReference type="Proteomes" id="UP000694501"/>
    </source>
</evidence>
<keyword evidence="2" id="KW-0238">DNA-binding</keyword>
<dbReference type="GO" id="GO:0000976">
    <property type="term" value="F:transcription cis-regulatory region binding"/>
    <property type="evidence" value="ECO:0007669"/>
    <property type="project" value="TreeGrafter"/>
</dbReference>
<feature type="compositionally biased region" description="Basic and acidic residues" evidence="4">
    <location>
        <begin position="383"/>
        <end position="392"/>
    </location>
</feature>
<evidence type="ECO:0000259" key="5">
    <source>
        <dbReference type="PROSITE" id="PS50932"/>
    </source>
</evidence>
<evidence type="ECO:0000256" key="1">
    <source>
        <dbReference type="ARBA" id="ARBA00023015"/>
    </source>
</evidence>
<dbReference type="CDD" id="cd01392">
    <property type="entry name" value="HTH_LacI"/>
    <property type="match status" value="1"/>
</dbReference>